<evidence type="ECO:0008006" key="3">
    <source>
        <dbReference type="Google" id="ProtNLM"/>
    </source>
</evidence>
<reference evidence="1 2" key="1">
    <citation type="journal article" date="2016" name="Int. J. Syst. Evol. Microbiol.">
        <title>Pontibacter aydingkolensis sp. nov., isolated from soil of a salt lake.</title>
        <authorList>
            <person name="Osman G."/>
            <person name="Zhang T."/>
            <person name="Lou K."/>
            <person name="Gao Y."/>
            <person name="Chang W."/>
            <person name="Lin Q."/>
            <person name="Yang H.M."/>
            <person name="Huo X.D."/>
            <person name="Wang N."/>
        </authorList>
    </citation>
    <scope>NUCLEOTIDE SEQUENCE [LARGE SCALE GENOMIC DNA]</scope>
    <source>
        <strain evidence="1 2">KACC 19255</strain>
    </source>
</reference>
<accession>A0ABS7CWU8</accession>
<dbReference type="RefSeq" id="WP_219878185.1">
    <property type="nucleotide sequence ID" value="NZ_JAHYXK010000013.1"/>
</dbReference>
<comment type="caution">
    <text evidence="1">The sequence shown here is derived from an EMBL/GenBank/DDBJ whole genome shotgun (WGS) entry which is preliminary data.</text>
</comment>
<gene>
    <name evidence="1" type="ORF">K0O23_14630</name>
</gene>
<sequence>MIRYVFILLAILCFTCKEQKQSETIVTDDSEPVKHLVNRNVYFKKITFSILYGMSRDEFDKDIEILADNTFHYRLRERYMPTIKANYTGVLDSVSISKVYEIFDAIDFNKLKFPEDDAEDAPEVSIYFTMYNGELRMKGYLDEMIMQNIWNLMELIEAQEMKQSTNHKFRTAKDVLIPPPGVMYTEAELDSL</sequence>
<dbReference type="Proteomes" id="UP000813018">
    <property type="component" value="Unassembled WGS sequence"/>
</dbReference>
<proteinExistence type="predicted"/>
<evidence type="ECO:0000313" key="2">
    <source>
        <dbReference type="Proteomes" id="UP000813018"/>
    </source>
</evidence>
<evidence type="ECO:0000313" key="1">
    <source>
        <dbReference type="EMBL" id="MBW7468309.1"/>
    </source>
</evidence>
<name>A0ABS7CWU8_9BACT</name>
<keyword evidence="2" id="KW-1185">Reference proteome</keyword>
<protein>
    <recommendedName>
        <fullName evidence="3">DUF4136 domain-containing protein</fullName>
    </recommendedName>
</protein>
<dbReference type="EMBL" id="JAHYXK010000013">
    <property type="protein sequence ID" value="MBW7468309.1"/>
    <property type="molecule type" value="Genomic_DNA"/>
</dbReference>
<organism evidence="1 2">
    <name type="scientific">Pontibacter aydingkolensis</name>
    <dbReference type="NCBI Taxonomy" id="1911536"/>
    <lineage>
        <taxon>Bacteria</taxon>
        <taxon>Pseudomonadati</taxon>
        <taxon>Bacteroidota</taxon>
        <taxon>Cytophagia</taxon>
        <taxon>Cytophagales</taxon>
        <taxon>Hymenobacteraceae</taxon>
        <taxon>Pontibacter</taxon>
    </lineage>
</organism>